<dbReference type="SUPFAM" id="SSF48452">
    <property type="entry name" value="TPR-like"/>
    <property type="match status" value="1"/>
</dbReference>
<keyword evidence="2" id="KW-1185">Reference proteome</keyword>
<reference evidence="1 2" key="1">
    <citation type="submission" date="2020-01" db="EMBL/GenBank/DDBJ databases">
        <title>Genome analysis.</title>
        <authorList>
            <person name="Wu S."/>
            <person name="Wang G."/>
        </authorList>
    </citation>
    <scope>NUCLEOTIDE SEQUENCE [LARGE SCALE GENOMIC DNA]</scope>
    <source>
        <strain evidence="1 2">SYL130</strain>
    </source>
</reference>
<protein>
    <submittedName>
        <fullName evidence="1">Tetratricopeptide repeat protein</fullName>
    </submittedName>
</protein>
<dbReference type="Proteomes" id="UP000753802">
    <property type="component" value="Unassembled WGS sequence"/>
</dbReference>
<evidence type="ECO:0000313" key="1">
    <source>
        <dbReference type="EMBL" id="NCI48747.1"/>
    </source>
</evidence>
<organism evidence="1 2">
    <name type="scientific">Sediminibacterium roseum</name>
    <dbReference type="NCBI Taxonomy" id="1978412"/>
    <lineage>
        <taxon>Bacteria</taxon>
        <taxon>Pseudomonadati</taxon>
        <taxon>Bacteroidota</taxon>
        <taxon>Chitinophagia</taxon>
        <taxon>Chitinophagales</taxon>
        <taxon>Chitinophagaceae</taxon>
        <taxon>Sediminibacterium</taxon>
    </lineage>
</organism>
<dbReference type="Gene3D" id="1.25.40.10">
    <property type="entry name" value="Tetratricopeptide repeat domain"/>
    <property type="match status" value="1"/>
</dbReference>
<proteinExistence type="predicted"/>
<sequence>MKKQQLVLVSIALTVFVLLYFFGNTIPPKKAVPETGQAQHDDHQSISFDDLLKQAKTRISPEQNERLLKLENSVKRGDVKEQQLHLYHQLARFWYDSVRLFEPYAYYTGEAAKLENSEKSLTFAAHQFLDRMMDARDPALQNWLATNAKVLFEKALALNPANDSSRIGLGACYLFGNISENPMQGILPVREIAEKHPDNLFAQKILALGGKKSGQFDKAIERFKIIVQKDPGNLEALFNLAECYEEKGDNANAVKWYEQVRKLVVVPEAQKEIDKRITELKK</sequence>
<name>A0ABW9ZSN7_9BACT</name>
<comment type="caution">
    <text evidence="1">The sequence shown here is derived from an EMBL/GenBank/DDBJ whole genome shotgun (WGS) entry which is preliminary data.</text>
</comment>
<evidence type="ECO:0000313" key="2">
    <source>
        <dbReference type="Proteomes" id="UP000753802"/>
    </source>
</evidence>
<gene>
    <name evidence="1" type="ORF">GWC95_02360</name>
</gene>
<dbReference type="Pfam" id="PF14559">
    <property type="entry name" value="TPR_19"/>
    <property type="match status" value="1"/>
</dbReference>
<dbReference type="EMBL" id="JAACJS010000002">
    <property type="protein sequence ID" value="NCI48747.1"/>
    <property type="molecule type" value="Genomic_DNA"/>
</dbReference>
<accession>A0ABW9ZSN7</accession>
<dbReference type="InterPro" id="IPR011990">
    <property type="entry name" value="TPR-like_helical_dom_sf"/>
</dbReference>